<keyword evidence="9 11" id="KW-0460">Magnesium</keyword>
<comment type="catalytic activity">
    <reaction evidence="1 11">
        <text>5-(2-hydroxyethyl)-4-methylthiazole + ATP = 4-methyl-5-(2-phosphooxyethyl)-thiazole + ADP + H(+)</text>
        <dbReference type="Rhea" id="RHEA:24212"/>
        <dbReference type="ChEBI" id="CHEBI:15378"/>
        <dbReference type="ChEBI" id="CHEBI:17957"/>
        <dbReference type="ChEBI" id="CHEBI:30616"/>
        <dbReference type="ChEBI" id="CHEBI:58296"/>
        <dbReference type="ChEBI" id="CHEBI:456216"/>
        <dbReference type="EC" id="2.7.1.50"/>
    </reaction>
</comment>
<reference evidence="12" key="1">
    <citation type="journal article" date="2022" name="Front. Microbiol.">
        <title>New perspectives on an old grouping: The genomic and phenotypic variability of Oxalobacter formigenes and the implications for calcium oxalate stone prevention.</title>
        <authorList>
            <person name="Chmiel J.A."/>
            <person name="Carr C."/>
            <person name="Stuivenberg G.A."/>
            <person name="Venema R."/>
            <person name="Chanyi R.M."/>
            <person name="Al K.F."/>
            <person name="Giguere D."/>
            <person name="Say H."/>
            <person name="Akouris P.P."/>
            <person name="Dominguez Romero S.A."/>
            <person name="Kwong A."/>
            <person name="Tai V."/>
            <person name="Koval S.F."/>
            <person name="Razvi H."/>
            <person name="Bjazevic J."/>
            <person name="Burton J.P."/>
        </authorList>
    </citation>
    <scope>NUCLEOTIDE SEQUENCE</scope>
    <source>
        <strain evidence="12">WoOx3</strain>
    </source>
</reference>
<dbReference type="PRINTS" id="PR01099">
    <property type="entry name" value="HYETHTZKNASE"/>
</dbReference>
<dbReference type="NCBIfam" id="TIGR00694">
    <property type="entry name" value="thiM"/>
    <property type="match status" value="1"/>
</dbReference>
<dbReference type="GO" id="GO:0009228">
    <property type="term" value="P:thiamine biosynthetic process"/>
    <property type="evidence" value="ECO:0007669"/>
    <property type="project" value="UniProtKB-KW"/>
</dbReference>
<accession>A0A9E9LXD3</accession>
<dbReference type="GO" id="GO:0005524">
    <property type="term" value="F:ATP binding"/>
    <property type="evidence" value="ECO:0007669"/>
    <property type="project" value="UniProtKB-UniRule"/>
</dbReference>
<comment type="function">
    <text evidence="11">Catalyzes the phosphorylation of the hydroxyl group of 4-methyl-5-beta-hydroxyethylthiazole (THZ).</text>
</comment>
<feature type="binding site" evidence="11">
    <location>
        <position position="128"/>
    </location>
    <ligand>
        <name>ATP</name>
        <dbReference type="ChEBI" id="CHEBI:30616"/>
    </ligand>
</feature>
<gene>
    <name evidence="11 12" type="primary">thiM</name>
    <name evidence="12" type="ORF">NB640_08725</name>
</gene>
<dbReference type="SUPFAM" id="SSF53613">
    <property type="entry name" value="Ribokinase-like"/>
    <property type="match status" value="1"/>
</dbReference>
<dbReference type="AlphaFoldDB" id="A0A9E9LXD3"/>
<dbReference type="EC" id="2.7.1.50" evidence="11"/>
<feature type="binding site" evidence="11">
    <location>
        <position position="174"/>
    </location>
    <ligand>
        <name>ATP</name>
        <dbReference type="ChEBI" id="CHEBI:30616"/>
    </ligand>
</feature>
<evidence type="ECO:0000313" key="13">
    <source>
        <dbReference type="Proteomes" id="UP001156215"/>
    </source>
</evidence>
<evidence type="ECO:0000256" key="7">
    <source>
        <dbReference type="ARBA" id="ARBA00022777"/>
    </source>
</evidence>
<dbReference type="Gene3D" id="3.40.1190.20">
    <property type="match status" value="1"/>
</dbReference>
<keyword evidence="5 11" id="KW-0479">Metal-binding</keyword>
<evidence type="ECO:0000313" key="12">
    <source>
        <dbReference type="EMBL" id="WAW09340.1"/>
    </source>
</evidence>
<evidence type="ECO:0000256" key="11">
    <source>
        <dbReference type="HAMAP-Rule" id="MF_00228"/>
    </source>
</evidence>
<dbReference type="EMBL" id="CP098242">
    <property type="protein sequence ID" value="WAW09340.1"/>
    <property type="molecule type" value="Genomic_DNA"/>
</dbReference>
<dbReference type="NCBIfam" id="NF006830">
    <property type="entry name" value="PRK09355.1"/>
    <property type="match status" value="1"/>
</dbReference>
<comment type="pathway">
    <text evidence="3 11">Cofactor biosynthesis; thiamine diphosphate biosynthesis; 4-methyl-5-(2-phosphoethyl)-thiazole from 5-(2-hydroxyethyl)-4-methylthiazole: step 1/1.</text>
</comment>
<evidence type="ECO:0000256" key="6">
    <source>
        <dbReference type="ARBA" id="ARBA00022741"/>
    </source>
</evidence>
<feature type="binding site" evidence="11">
    <location>
        <position position="202"/>
    </location>
    <ligand>
        <name>substrate</name>
    </ligand>
</feature>
<dbReference type="GO" id="GO:0009229">
    <property type="term" value="P:thiamine diphosphate biosynthetic process"/>
    <property type="evidence" value="ECO:0007669"/>
    <property type="project" value="UniProtKB-UniRule"/>
</dbReference>
<dbReference type="Pfam" id="PF02110">
    <property type="entry name" value="HK"/>
    <property type="match status" value="1"/>
</dbReference>
<dbReference type="KEGG" id="ovb:NB640_08725"/>
<evidence type="ECO:0000256" key="3">
    <source>
        <dbReference type="ARBA" id="ARBA00004868"/>
    </source>
</evidence>
<evidence type="ECO:0000256" key="10">
    <source>
        <dbReference type="ARBA" id="ARBA00022977"/>
    </source>
</evidence>
<keyword evidence="4 11" id="KW-0808">Transferase</keyword>
<keyword evidence="13" id="KW-1185">Reference proteome</keyword>
<dbReference type="InterPro" id="IPR000417">
    <property type="entry name" value="Hyethyz_kinase"/>
</dbReference>
<dbReference type="CDD" id="cd01170">
    <property type="entry name" value="THZ_kinase"/>
    <property type="match status" value="1"/>
</dbReference>
<keyword evidence="10 11" id="KW-0784">Thiamine biosynthesis</keyword>
<dbReference type="GO" id="GO:0004417">
    <property type="term" value="F:hydroxyethylthiazole kinase activity"/>
    <property type="evidence" value="ECO:0007669"/>
    <property type="project" value="UniProtKB-UniRule"/>
</dbReference>
<proteinExistence type="inferred from homology"/>
<evidence type="ECO:0000256" key="5">
    <source>
        <dbReference type="ARBA" id="ARBA00022723"/>
    </source>
</evidence>
<organism evidence="12 13">
    <name type="scientific">Oxalobacter vibrioformis</name>
    <dbReference type="NCBI Taxonomy" id="933080"/>
    <lineage>
        <taxon>Bacteria</taxon>
        <taxon>Pseudomonadati</taxon>
        <taxon>Pseudomonadota</taxon>
        <taxon>Betaproteobacteria</taxon>
        <taxon>Burkholderiales</taxon>
        <taxon>Oxalobacteraceae</taxon>
        <taxon>Oxalobacter</taxon>
    </lineage>
</organism>
<dbReference type="PIRSF" id="PIRSF000513">
    <property type="entry name" value="Thz_kinase"/>
    <property type="match status" value="1"/>
</dbReference>
<name>A0A9E9LXD3_9BURK</name>
<keyword evidence="7 11" id="KW-0418">Kinase</keyword>
<dbReference type="GO" id="GO:0000287">
    <property type="term" value="F:magnesium ion binding"/>
    <property type="evidence" value="ECO:0007669"/>
    <property type="project" value="UniProtKB-UniRule"/>
</dbReference>
<dbReference type="HAMAP" id="MF_00228">
    <property type="entry name" value="Thz_kinase"/>
    <property type="match status" value="1"/>
</dbReference>
<evidence type="ECO:0000256" key="2">
    <source>
        <dbReference type="ARBA" id="ARBA00001946"/>
    </source>
</evidence>
<evidence type="ECO:0000256" key="9">
    <source>
        <dbReference type="ARBA" id="ARBA00022842"/>
    </source>
</evidence>
<dbReference type="InterPro" id="IPR029056">
    <property type="entry name" value="Ribokinase-like"/>
</dbReference>
<dbReference type="RefSeq" id="WP_269308338.1">
    <property type="nucleotide sequence ID" value="NZ_CP098242.1"/>
</dbReference>
<evidence type="ECO:0000256" key="1">
    <source>
        <dbReference type="ARBA" id="ARBA00001771"/>
    </source>
</evidence>
<dbReference type="Proteomes" id="UP001156215">
    <property type="component" value="Chromosome"/>
</dbReference>
<comment type="cofactor">
    <cofactor evidence="2 11">
        <name>Mg(2+)</name>
        <dbReference type="ChEBI" id="CHEBI:18420"/>
    </cofactor>
</comment>
<keyword evidence="8 11" id="KW-0067">ATP-binding</keyword>
<evidence type="ECO:0000256" key="8">
    <source>
        <dbReference type="ARBA" id="ARBA00022840"/>
    </source>
</evidence>
<feature type="binding site" evidence="11">
    <location>
        <position position="52"/>
    </location>
    <ligand>
        <name>substrate</name>
    </ligand>
</feature>
<keyword evidence="6 11" id="KW-0547">Nucleotide-binding</keyword>
<comment type="similarity">
    <text evidence="11">Belongs to the Thz kinase family.</text>
</comment>
<protein>
    <recommendedName>
        <fullName evidence="11">Hydroxyethylthiazole kinase</fullName>
        <ecNumber evidence="11">2.7.1.50</ecNumber>
    </recommendedName>
    <alternativeName>
        <fullName evidence="11">4-methyl-5-beta-hydroxyethylthiazole kinase</fullName>
        <shortName evidence="11">TH kinase</shortName>
        <shortName evidence="11">Thz kinase</shortName>
    </alternativeName>
</protein>
<sequence>MTSAPHTLSVEDLWHDVTAVRENRPLVHNITNYVVAPYNANALLALGASPVMAHAHEEAGEMAQLASALVLNIGTLDPYWVTAMKHAMAAANEAGKPVVLDPVGAGATAYRTETVHELIRLGPPAIIRGNASEILSLAGYTAPTKGVDSAATSGTAVTAARMLAERINGTVCISGADDHVVDSVGRWLSLSNGHEWMTRITGTGCSASAMVGAFAAIQPDRWRATAAAMAYLGVAGEIAAEEAIKAGCGVGSLQMRLLDRLQLLSRQDFISRLKITHHS</sequence>
<evidence type="ECO:0000256" key="4">
    <source>
        <dbReference type="ARBA" id="ARBA00022679"/>
    </source>
</evidence>